<protein>
    <submittedName>
        <fullName evidence="2">M15 family metallopeptidase</fullName>
    </submittedName>
</protein>
<accession>A0AA47EN63</accession>
<reference evidence="2" key="1">
    <citation type="submission" date="2021-11" db="EMBL/GenBank/DDBJ databases">
        <title>Clostridia strains as spoilage organisms.</title>
        <authorList>
            <person name="Wambui J."/>
            <person name="Stevens M.J.A."/>
            <person name="Stephan R."/>
        </authorList>
    </citation>
    <scope>NUCLEOTIDE SEQUENCE</scope>
    <source>
        <strain evidence="2">CF009</strain>
    </source>
</reference>
<feature type="domain" description="Peptidase M15C" evidence="1">
    <location>
        <begin position="200"/>
        <end position="267"/>
    </location>
</feature>
<dbReference type="InterPro" id="IPR039561">
    <property type="entry name" value="Peptidase_M15C"/>
</dbReference>
<evidence type="ECO:0000259" key="1">
    <source>
        <dbReference type="Pfam" id="PF13539"/>
    </source>
</evidence>
<dbReference type="EMBL" id="CP086239">
    <property type="protein sequence ID" value="WAG61668.1"/>
    <property type="molecule type" value="Genomic_DNA"/>
</dbReference>
<name>A0AA47EN63_9CLOT</name>
<organism evidence="2 3">
    <name type="scientific">Clostridium estertheticum</name>
    <dbReference type="NCBI Taxonomy" id="238834"/>
    <lineage>
        <taxon>Bacteria</taxon>
        <taxon>Bacillati</taxon>
        <taxon>Bacillota</taxon>
        <taxon>Clostridia</taxon>
        <taxon>Eubacteriales</taxon>
        <taxon>Clostridiaceae</taxon>
        <taxon>Clostridium</taxon>
    </lineage>
</organism>
<dbReference type="AlphaFoldDB" id="A0AA47EN63"/>
<proteinExistence type="predicted"/>
<gene>
    <name evidence="2" type="ORF">LL038_05335</name>
</gene>
<dbReference type="Pfam" id="PF13539">
    <property type="entry name" value="Peptidase_M15_4"/>
    <property type="match status" value="1"/>
</dbReference>
<evidence type="ECO:0000313" key="2">
    <source>
        <dbReference type="EMBL" id="WAG61668.1"/>
    </source>
</evidence>
<evidence type="ECO:0000313" key="3">
    <source>
        <dbReference type="Proteomes" id="UP001164733"/>
    </source>
</evidence>
<dbReference type="Proteomes" id="UP001164733">
    <property type="component" value="Chromosome"/>
</dbReference>
<dbReference type="RefSeq" id="WP_216121605.1">
    <property type="nucleotide sequence ID" value="NZ_CP086239.1"/>
</dbReference>
<dbReference type="GO" id="GO:0008233">
    <property type="term" value="F:peptidase activity"/>
    <property type="evidence" value="ECO:0007669"/>
    <property type="project" value="InterPro"/>
</dbReference>
<sequence>MRKMLIVILIVSLLFNIGNISITSAANDTNKKENSNIYDVTMKQDILCLMIAYPEYIKNIEKNNGYVYLNMKSGRKLCYDDKKIKSIQEKLVNPDLQDTLDQIYPLSPIRSIMTADFDPGRYRCYGLLSEVYGTSKQVIEDNLTKVNIIYNNYQFNKSNNASNSLQTVMEELKPLLKTNQNLRNCLLPCSGTFNYRVISGTNRLSPHSFGIAIDLASDKRDYWKWSTKDAGEKRLSSYSTELVEIFEKNNFVWGGKWSHFDILHFEYRPEIILKARYFPNSNVLKKTWYEGAPIQEISIKNAIDKIDSLIK</sequence>